<protein>
    <submittedName>
        <fullName evidence="2">RNA-directed DNA polymerase from mobile element jockey</fullName>
    </submittedName>
</protein>
<reference evidence="2" key="1">
    <citation type="journal article" date="2013" name="BMC Genomics">
        <title>Unscrambling butterfly oogenesis.</title>
        <authorList>
            <person name="Carter J.M."/>
            <person name="Baker S.C."/>
            <person name="Pink R."/>
            <person name="Carter D.R."/>
            <person name="Collins A."/>
            <person name="Tomlin J."/>
            <person name="Gibbs M."/>
            <person name="Breuker C.J."/>
        </authorList>
    </citation>
    <scope>NUCLEOTIDE SEQUENCE</scope>
    <source>
        <tissue evidence="2">Ovary</tissue>
    </source>
</reference>
<organism evidence="2">
    <name type="scientific">Pararge aegeria</name>
    <name type="common">speckled wood butterfly</name>
    <dbReference type="NCBI Taxonomy" id="116150"/>
    <lineage>
        <taxon>Eukaryota</taxon>
        <taxon>Metazoa</taxon>
        <taxon>Ecdysozoa</taxon>
        <taxon>Arthropoda</taxon>
        <taxon>Hexapoda</taxon>
        <taxon>Insecta</taxon>
        <taxon>Pterygota</taxon>
        <taxon>Neoptera</taxon>
        <taxon>Endopterygota</taxon>
        <taxon>Lepidoptera</taxon>
        <taxon>Glossata</taxon>
        <taxon>Ditrysia</taxon>
        <taxon>Papilionoidea</taxon>
        <taxon>Nymphalidae</taxon>
        <taxon>Satyrinae</taxon>
        <taxon>Satyrini</taxon>
        <taxon>Parargina</taxon>
        <taxon>Pararge</taxon>
    </lineage>
</organism>
<evidence type="ECO:0000259" key="1">
    <source>
        <dbReference type="Pfam" id="PF03372"/>
    </source>
</evidence>
<keyword evidence="2" id="KW-0548">Nucleotidyltransferase</keyword>
<dbReference type="Pfam" id="PF03372">
    <property type="entry name" value="Exo_endo_phos"/>
    <property type="match status" value="1"/>
</dbReference>
<feature type="domain" description="Endonuclease/exonuclease/phosphatase" evidence="1">
    <location>
        <begin position="3"/>
        <end position="128"/>
    </location>
</feature>
<evidence type="ECO:0000313" key="2">
    <source>
        <dbReference type="EMBL" id="JAA83811.1"/>
    </source>
</evidence>
<dbReference type="AlphaFoldDB" id="S4NY79"/>
<feature type="non-terminal residue" evidence="2">
    <location>
        <position position="133"/>
    </location>
</feature>
<reference evidence="2" key="2">
    <citation type="submission" date="2013-05" db="EMBL/GenBank/DDBJ databases">
        <authorList>
            <person name="Carter J.-M."/>
            <person name="Baker S.C."/>
            <person name="Pink R."/>
            <person name="Carter D.R.F."/>
            <person name="Collins A."/>
            <person name="Tomlin J."/>
            <person name="Gibbs M."/>
            <person name="Breuker C.J."/>
        </authorList>
    </citation>
    <scope>NUCLEOTIDE SEQUENCE</scope>
    <source>
        <tissue evidence="2">Ovary</tissue>
    </source>
</reference>
<dbReference type="Gene3D" id="3.60.10.10">
    <property type="entry name" value="Endonuclease/exonuclease/phosphatase"/>
    <property type="match status" value="1"/>
</dbReference>
<dbReference type="EMBL" id="GAIX01008749">
    <property type="protein sequence ID" value="JAA83811.1"/>
    <property type="molecule type" value="Transcribed_RNA"/>
</dbReference>
<keyword evidence="2" id="KW-0695">RNA-directed DNA polymerase</keyword>
<dbReference type="InterPro" id="IPR005135">
    <property type="entry name" value="Endo/exonuclease/phosphatase"/>
</dbReference>
<dbReference type="GO" id="GO:0003964">
    <property type="term" value="F:RNA-directed DNA polymerase activity"/>
    <property type="evidence" value="ECO:0007669"/>
    <property type="project" value="UniProtKB-KW"/>
</dbReference>
<name>S4NY79_9NEOP</name>
<dbReference type="SUPFAM" id="SSF56219">
    <property type="entry name" value="DNase I-like"/>
    <property type="match status" value="1"/>
</dbReference>
<keyword evidence="2" id="KW-0808">Transferase</keyword>
<feature type="non-terminal residue" evidence="2">
    <location>
        <position position="1"/>
    </location>
</feature>
<proteinExistence type="predicted"/>
<accession>S4NY79</accession>
<dbReference type="InterPro" id="IPR036691">
    <property type="entry name" value="Endo/exonu/phosph_ase_sf"/>
</dbReference>
<sequence length="133" mass="14680">RPKKHELISLINLHNPTILAISETWLRPGSRLRVPGFSCLRDDRSDGYAGSAVFLRHSLPYTQIALPSHSQQINAVAVRTLDISFVSLYIPHPSSSIIPELQAILSSLPSPIIAMGDFNTHHTMWGCHASDGF</sequence>